<dbReference type="EMBL" id="DSZN01000091">
    <property type="protein sequence ID" value="HGQ85746.1"/>
    <property type="molecule type" value="Genomic_DNA"/>
</dbReference>
<dbReference type="AlphaFoldDB" id="A0A7C4NVJ4"/>
<comment type="caution">
    <text evidence="1">The sequence shown here is derived from an EMBL/GenBank/DDBJ whole genome shotgun (WGS) entry which is preliminary data.</text>
</comment>
<accession>A0A7C4NVJ4</accession>
<evidence type="ECO:0000313" key="1">
    <source>
        <dbReference type="EMBL" id="HGQ85746.1"/>
    </source>
</evidence>
<proteinExistence type="predicted"/>
<organism evidence="1">
    <name type="scientific">Thermodesulfobacterium geofontis</name>
    <dbReference type="NCBI Taxonomy" id="1295609"/>
    <lineage>
        <taxon>Bacteria</taxon>
        <taxon>Pseudomonadati</taxon>
        <taxon>Thermodesulfobacteriota</taxon>
        <taxon>Thermodesulfobacteria</taxon>
        <taxon>Thermodesulfobacteriales</taxon>
        <taxon>Thermodesulfobacteriaceae</taxon>
        <taxon>Thermodesulfobacterium</taxon>
    </lineage>
</organism>
<name>A0A7C4NVJ4_9BACT</name>
<sequence>MINKRIKTLKSAIENEPSYIKIVPEKIEMETMEYFKFAFQYAIFELEQLKKEIKNLKVIE</sequence>
<reference evidence="1" key="1">
    <citation type="journal article" date="2020" name="mSystems">
        <title>Genome- and Community-Level Interaction Insights into Carbon Utilization and Element Cycling Functions of Hydrothermarchaeota in Hydrothermal Sediment.</title>
        <authorList>
            <person name="Zhou Z."/>
            <person name="Liu Y."/>
            <person name="Xu W."/>
            <person name="Pan J."/>
            <person name="Luo Z.H."/>
            <person name="Li M."/>
        </authorList>
    </citation>
    <scope>NUCLEOTIDE SEQUENCE [LARGE SCALE GENOMIC DNA]</scope>
    <source>
        <strain evidence="1">SpSt-6</strain>
    </source>
</reference>
<gene>
    <name evidence="1" type="ORF">ENT66_05300</name>
</gene>
<protein>
    <submittedName>
        <fullName evidence="1">Uncharacterized protein</fullName>
    </submittedName>
</protein>